<dbReference type="GO" id="GO:0008270">
    <property type="term" value="F:zinc ion binding"/>
    <property type="evidence" value="ECO:0007669"/>
    <property type="project" value="UniProtKB-KW"/>
</dbReference>
<feature type="domain" description="C2H2-type" evidence="12">
    <location>
        <begin position="191"/>
        <end position="218"/>
    </location>
</feature>
<keyword evidence="4 10" id="KW-0863">Zinc-finger</keyword>
<comment type="caution">
    <text evidence="13">The sequence shown here is derived from an EMBL/GenBank/DDBJ whole genome shotgun (WGS) entry which is preliminary data.</text>
</comment>
<evidence type="ECO:0000256" key="4">
    <source>
        <dbReference type="ARBA" id="ARBA00022771"/>
    </source>
</evidence>
<keyword evidence="7" id="KW-0238">DNA-binding</keyword>
<evidence type="ECO:0000256" key="1">
    <source>
        <dbReference type="ARBA" id="ARBA00004123"/>
    </source>
</evidence>
<feature type="compositionally biased region" description="Polar residues" evidence="11">
    <location>
        <begin position="389"/>
        <end position="402"/>
    </location>
</feature>
<feature type="domain" description="C2H2-type" evidence="12">
    <location>
        <begin position="163"/>
        <end position="190"/>
    </location>
</feature>
<reference evidence="13" key="2">
    <citation type="journal article" date="2021" name="Genome Biol. Evol.">
        <title>Developing a high-quality reference genome for a parasitic bivalve with doubly uniparental inheritance (Bivalvia: Unionida).</title>
        <authorList>
            <person name="Smith C.H."/>
        </authorList>
    </citation>
    <scope>NUCLEOTIDE SEQUENCE</scope>
    <source>
        <strain evidence="13">CHS0354</strain>
        <tissue evidence="13">Mantle</tissue>
    </source>
</reference>
<reference evidence="13" key="3">
    <citation type="submission" date="2023-05" db="EMBL/GenBank/DDBJ databases">
        <authorList>
            <person name="Smith C.H."/>
        </authorList>
    </citation>
    <scope>NUCLEOTIDE SEQUENCE</scope>
    <source>
        <strain evidence="13">CHS0354</strain>
        <tissue evidence="13">Mantle</tissue>
    </source>
</reference>
<dbReference type="GO" id="GO:0003677">
    <property type="term" value="F:DNA binding"/>
    <property type="evidence" value="ECO:0007669"/>
    <property type="project" value="UniProtKB-KW"/>
</dbReference>
<feature type="domain" description="C2H2-type" evidence="12">
    <location>
        <begin position="219"/>
        <end position="246"/>
    </location>
</feature>
<evidence type="ECO:0000256" key="7">
    <source>
        <dbReference type="ARBA" id="ARBA00023125"/>
    </source>
</evidence>
<evidence type="ECO:0000256" key="5">
    <source>
        <dbReference type="ARBA" id="ARBA00022833"/>
    </source>
</evidence>
<feature type="region of interest" description="Disordered" evidence="11">
    <location>
        <begin position="464"/>
        <end position="498"/>
    </location>
</feature>
<keyword evidence="5" id="KW-0862">Zinc</keyword>
<accession>A0AAE0VVK1</accession>
<dbReference type="FunFam" id="3.30.160.60:FF:000358">
    <property type="entry name" value="zinc finger protein 24"/>
    <property type="match status" value="1"/>
</dbReference>
<feature type="domain" description="C2H2-type" evidence="12">
    <location>
        <begin position="102"/>
        <end position="129"/>
    </location>
</feature>
<dbReference type="GO" id="GO:0005634">
    <property type="term" value="C:nucleus"/>
    <property type="evidence" value="ECO:0007669"/>
    <property type="project" value="UniProtKB-SubCell"/>
</dbReference>
<organism evidence="13 14">
    <name type="scientific">Potamilus streckersoni</name>
    <dbReference type="NCBI Taxonomy" id="2493646"/>
    <lineage>
        <taxon>Eukaryota</taxon>
        <taxon>Metazoa</taxon>
        <taxon>Spiralia</taxon>
        <taxon>Lophotrochozoa</taxon>
        <taxon>Mollusca</taxon>
        <taxon>Bivalvia</taxon>
        <taxon>Autobranchia</taxon>
        <taxon>Heteroconchia</taxon>
        <taxon>Palaeoheterodonta</taxon>
        <taxon>Unionida</taxon>
        <taxon>Unionoidea</taxon>
        <taxon>Unionidae</taxon>
        <taxon>Ambleminae</taxon>
        <taxon>Lampsilini</taxon>
        <taxon>Potamilus</taxon>
    </lineage>
</organism>
<gene>
    <name evidence="13" type="ORF">CHS0354_013674</name>
</gene>
<comment type="subcellular location">
    <subcellularLocation>
        <location evidence="1">Nucleus</location>
    </subcellularLocation>
</comment>
<dbReference type="PANTHER" id="PTHR24406">
    <property type="entry name" value="TRANSCRIPTIONAL REPRESSOR CTCFL-RELATED"/>
    <property type="match status" value="1"/>
</dbReference>
<feature type="region of interest" description="Disordered" evidence="11">
    <location>
        <begin position="536"/>
        <end position="557"/>
    </location>
</feature>
<reference evidence="13" key="1">
    <citation type="journal article" date="2021" name="Genome Biol. Evol.">
        <title>A High-Quality Reference Genome for a Parasitic Bivalve with Doubly Uniparental Inheritance (Bivalvia: Unionida).</title>
        <authorList>
            <person name="Smith C.H."/>
        </authorList>
    </citation>
    <scope>NUCLEOTIDE SEQUENCE</scope>
    <source>
        <strain evidence="13">CHS0354</strain>
    </source>
</reference>
<keyword evidence="9" id="KW-0539">Nucleus</keyword>
<proteinExistence type="predicted"/>
<dbReference type="Pfam" id="PF00096">
    <property type="entry name" value="zf-C2H2"/>
    <property type="match status" value="5"/>
</dbReference>
<dbReference type="EMBL" id="JAEAOA010000833">
    <property type="protein sequence ID" value="KAK3590640.1"/>
    <property type="molecule type" value="Genomic_DNA"/>
</dbReference>
<feature type="region of interest" description="Disordered" evidence="11">
    <location>
        <begin position="389"/>
        <end position="446"/>
    </location>
</feature>
<feature type="domain" description="C2H2-type" evidence="12">
    <location>
        <begin position="74"/>
        <end position="101"/>
    </location>
</feature>
<evidence type="ECO:0000256" key="3">
    <source>
        <dbReference type="ARBA" id="ARBA00022737"/>
    </source>
</evidence>
<dbReference type="InterPro" id="IPR036236">
    <property type="entry name" value="Znf_C2H2_sf"/>
</dbReference>
<dbReference type="InterPro" id="IPR050888">
    <property type="entry name" value="ZnF_C2H2-type_TF"/>
</dbReference>
<evidence type="ECO:0000256" key="10">
    <source>
        <dbReference type="PROSITE-ProRule" id="PRU00042"/>
    </source>
</evidence>
<feature type="compositionally biased region" description="Polar residues" evidence="11">
    <location>
        <begin position="464"/>
        <end position="482"/>
    </location>
</feature>
<evidence type="ECO:0000259" key="12">
    <source>
        <dbReference type="PROSITE" id="PS50157"/>
    </source>
</evidence>
<feature type="compositionally biased region" description="Polar residues" evidence="11">
    <location>
        <begin position="432"/>
        <end position="441"/>
    </location>
</feature>
<evidence type="ECO:0000256" key="11">
    <source>
        <dbReference type="SAM" id="MobiDB-lite"/>
    </source>
</evidence>
<dbReference type="SMART" id="SM00355">
    <property type="entry name" value="ZnF_C2H2"/>
    <property type="match status" value="8"/>
</dbReference>
<keyword evidence="14" id="KW-1185">Reference proteome</keyword>
<evidence type="ECO:0000313" key="14">
    <source>
        <dbReference type="Proteomes" id="UP001195483"/>
    </source>
</evidence>
<keyword evidence="8" id="KW-0804">Transcription</keyword>
<evidence type="ECO:0000256" key="6">
    <source>
        <dbReference type="ARBA" id="ARBA00023015"/>
    </source>
</evidence>
<dbReference type="AlphaFoldDB" id="A0AAE0VVK1"/>
<dbReference type="Gene3D" id="3.30.160.60">
    <property type="entry name" value="Classic Zinc Finger"/>
    <property type="match status" value="5"/>
</dbReference>
<keyword evidence="6" id="KW-0805">Transcription regulation</keyword>
<dbReference type="FunFam" id="3.30.160.60:FF:000290">
    <property type="entry name" value="Zinc finger protein 697 isoform X1"/>
    <property type="match status" value="1"/>
</dbReference>
<dbReference type="SUPFAM" id="SSF57667">
    <property type="entry name" value="beta-beta-alpha zinc fingers"/>
    <property type="match status" value="3"/>
</dbReference>
<evidence type="ECO:0000256" key="2">
    <source>
        <dbReference type="ARBA" id="ARBA00022723"/>
    </source>
</evidence>
<name>A0AAE0VVK1_9BIVA</name>
<dbReference type="FunFam" id="3.30.160.60:FF:000271">
    <property type="entry name" value="Zinc finger protein 662"/>
    <property type="match status" value="1"/>
</dbReference>
<protein>
    <recommendedName>
        <fullName evidence="12">C2H2-type domain-containing protein</fullName>
    </recommendedName>
</protein>
<dbReference type="PROSITE" id="PS00028">
    <property type="entry name" value="ZINC_FINGER_C2H2_1"/>
    <property type="match status" value="8"/>
</dbReference>
<evidence type="ECO:0000256" key="8">
    <source>
        <dbReference type="ARBA" id="ARBA00023163"/>
    </source>
</evidence>
<dbReference type="PROSITE" id="PS50157">
    <property type="entry name" value="ZINC_FINGER_C2H2_2"/>
    <property type="match status" value="5"/>
</dbReference>
<keyword evidence="3" id="KW-0677">Repeat</keyword>
<feature type="compositionally biased region" description="Polar residues" evidence="11">
    <location>
        <begin position="409"/>
        <end position="424"/>
    </location>
</feature>
<evidence type="ECO:0000256" key="9">
    <source>
        <dbReference type="ARBA" id="ARBA00023242"/>
    </source>
</evidence>
<keyword evidence="2" id="KW-0479">Metal-binding</keyword>
<dbReference type="InterPro" id="IPR013087">
    <property type="entry name" value="Znf_C2H2_type"/>
</dbReference>
<evidence type="ECO:0000313" key="13">
    <source>
        <dbReference type="EMBL" id="KAK3590640.1"/>
    </source>
</evidence>
<sequence>MTDTELMAESYGKSSNAIRNLVFNPSEKNLLINQIQNFLNSIEYTNNVRERIRFDMSSQDNNRTSVSSDEGVKPACRFCGKTFAQSSYIKAHERLHTGEKPYQCSVCGKPFSDASNWKKHERMHSRQLETALTEGIMIKDENTYPSIPIMPQIRRTKTDPSALACRVCGKVFSTPASLSMHKKIHSGERPHRCGVCGKSFTQIGTLKAHERVHTGEKPYECKLCGKTFAQCGSYRMHERRHRRDMLTGNSWHRCLLCSATFGSLEDLEKHMINHPTYSSPNISLPLPFPPSQVPITYSLASQSMSFLALQDEIKRKFEHNVDIDANEDVRSDIPYNLGTSIAASLPNMMMPRLSPQTSPISLTKTTIPSPTAEMSTTASYIDSVENAENISEQTSPSGNHCSSPPGGYQISNKGNGVEEVSTTTRSRKYSSDSHTSLSTPEVPTEVTISRLDLSKNEEDLEAINQNHKTPSEDSSFTESRSPNDGFHSDDQHSGISRQNLNRKLISSMNSSNGRKQKHPMRRLSGGYFVDADTSEVQPVHNQEEAAPPKIEESPQNLSRDQEMVTYLLSEGKVYKCEHCHIIFEDCTLYLLHNGFHTHDNDPFKCVICRKSCKDRIEFNCHLTSHIK</sequence>
<dbReference type="Proteomes" id="UP001195483">
    <property type="component" value="Unassembled WGS sequence"/>
</dbReference>
<dbReference type="Pfam" id="PF13912">
    <property type="entry name" value="zf-C2H2_6"/>
    <property type="match status" value="1"/>
</dbReference>
<dbReference type="FunFam" id="3.30.160.60:FF:000965">
    <property type="entry name" value="Neurotrophin receptor-interacting factor homolog"/>
    <property type="match status" value="2"/>
</dbReference>